<organism evidence="1 2">
    <name type="scientific">Actinoalloteichus fjordicus</name>
    <dbReference type="NCBI Taxonomy" id="1612552"/>
    <lineage>
        <taxon>Bacteria</taxon>
        <taxon>Bacillati</taxon>
        <taxon>Actinomycetota</taxon>
        <taxon>Actinomycetes</taxon>
        <taxon>Pseudonocardiales</taxon>
        <taxon>Pseudonocardiaceae</taxon>
        <taxon>Actinoalloteichus</taxon>
    </lineage>
</organism>
<dbReference type="AlphaFoldDB" id="A0AAC9L868"/>
<dbReference type="KEGG" id="acad:UA74_03940"/>
<gene>
    <name evidence="1" type="ORF">UA74_03940</name>
</gene>
<evidence type="ECO:0000313" key="2">
    <source>
        <dbReference type="Proteomes" id="UP000185511"/>
    </source>
</evidence>
<keyword evidence="2" id="KW-1185">Reference proteome</keyword>
<dbReference type="RefSeq" id="WP_075739005.1">
    <property type="nucleotide sequence ID" value="NZ_CP016076.1"/>
</dbReference>
<reference evidence="2" key="1">
    <citation type="submission" date="2016-06" db="EMBL/GenBank/DDBJ databases">
        <title>Complete genome sequence of Actinoalloteichus fjordicus DSM 46855 (=ADI127-17), type strain of the new species Actinoalloteichus fjordicus.</title>
        <authorList>
            <person name="Ruckert C."/>
            <person name="Nouioui I."/>
            <person name="Willmese J."/>
            <person name="van Wezel G."/>
            <person name="Klenk H.-P."/>
            <person name="Kalinowski J."/>
            <person name="Zotchev S.B."/>
        </authorList>
    </citation>
    <scope>NUCLEOTIDE SEQUENCE [LARGE SCALE GENOMIC DNA]</scope>
    <source>
        <strain evidence="2">ADI127-7</strain>
    </source>
</reference>
<proteinExistence type="predicted"/>
<dbReference type="EMBL" id="CP016076">
    <property type="protein sequence ID" value="APU12867.1"/>
    <property type="molecule type" value="Genomic_DNA"/>
</dbReference>
<dbReference type="Proteomes" id="UP000185511">
    <property type="component" value="Chromosome"/>
</dbReference>
<evidence type="ECO:0000313" key="1">
    <source>
        <dbReference type="EMBL" id="APU12867.1"/>
    </source>
</evidence>
<sequence>MRPEWFVRSVRQGDTHHGVVEQCGGTVVVRPACGGESFTALNRWPIHEFYYDDQECPDCLGSSLRPRLVLVAAS</sequence>
<accession>A0AAC9L868</accession>
<protein>
    <submittedName>
        <fullName evidence="1">Uncharacterized protein</fullName>
    </submittedName>
</protein>
<name>A0AAC9L868_9PSEU</name>